<dbReference type="InterPro" id="IPR006260">
    <property type="entry name" value="TonB/TolA_C"/>
</dbReference>
<comment type="subcellular location">
    <subcellularLocation>
        <location evidence="1 10">Cell inner membrane</location>
        <topology evidence="1 10">Single-pass membrane protein</topology>
        <orientation evidence="1 10">Periplasmic side</orientation>
    </subcellularLocation>
</comment>
<keyword evidence="4 10" id="KW-1003">Cell membrane</keyword>
<evidence type="ECO:0000313" key="14">
    <source>
        <dbReference type="Proteomes" id="UP001549251"/>
    </source>
</evidence>
<dbReference type="PANTHER" id="PTHR33446">
    <property type="entry name" value="PROTEIN TONB-RELATED"/>
    <property type="match status" value="1"/>
</dbReference>
<evidence type="ECO:0000259" key="12">
    <source>
        <dbReference type="PROSITE" id="PS52015"/>
    </source>
</evidence>
<evidence type="ECO:0000256" key="5">
    <source>
        <dbReference type="ARBA" id="ARBA00022519"/>
    </source>
</evidence>
<dbReference type="RefSeq" id="WP_354551610.1">
    <property type="nucleotide sequence ID" value="NZ_JBEPSD010000003.1"/>
</dbReference>
<dbReference type="EMBL" id="JBEPSD010000003">
    <property type="protein sequence ID" value="MET4570505.1"/>
    <property type="molecule type" value="Genomic_DNA"/>
</dbReference>
<keyword evidence="10" id="KW-0735">Signal-anchor</keyword>
<dbReference type="SUPFAM" id="SSF74653">
    <property type="entry name" value="TolA/TonB C-terminal domain"/>
    <property type="match status" value="1"/>
</dbReference>
<evidence type="ECO:0000256" key="2">
    <source>
        <dbReference type="ARBA" id="ARBA00006555"/>
    </source>
</evidence>
<evidence type="ECO:0000256" key="11">
    <source>
        <dbReference type="SAM" id="MobiDB-lite"/>
    </source>
</evidence>
<comment type="function">
    <text evidence="10">Interacts with outer membrane receptor proteins that carry out high-affinity binding and energy dependent uptake into the periplasmic space of specific substrates. It could act to transduce energy from the cytoplasmic membrane to specific energy-requiring processes in the outer membrane, resulting in the release into the periplasm of ligands bound by these outer membrane proteins.</text>
</comment>
<evidence type="ECO:0000256" key="10">
    <source>
        <dbReference type="RuleBase" id="RU362123"/>
    </source>
</evidence>
<feature type="transmembrane region" description="Helical" evidence="10">
    <location>
        <begin position="20"/>
        <end position="39"/>
    </location>
</feature>
<keyword evidence="9 10" id="KW-0472">Membrane</keyword>
<evidence type="ECO:0000256" key="6">
    <source>
        <dbReference type="ARBA" id="ARBA00022692"/>
    </source>
</evidence>
<evidence type="ECO:0000256" key="9">
    <source>
        <dbReference type="ARBA" id="ARBA00023136"/>
    </source>
</evidence>
<evidence type="ECO:0000256" key="8">
    <source>
        <dbReference type="ARBA" id="ARBA00022989"/>
    </source>
</evidence>
<dbReference type="PROSITE" id="PS52015">
    <property type="entry name" value="TONB_CTD"/>
    <property type="match status" value="1"/>
</dbReference>
<gene>
    <name evidence="13" type="ORF">ABIE04_002884</name>
</gene>
<evidence type="ECO:0000256" key="1">
    <source>
        <dbReference type="ARBA" id="ARBA00004383"/>
    </source>
</evidence>
<keyword evidence="8 10" id="KW-1133">Transmembrane helix</keyword>
<feature type="compositionally biased region" description="Gly residues" evidence="11">
    <location>
        <begin position="244"/>
        <end position="253"/>
    </location>
</feature>
<dbReference type="PANTHER" id="PTHR33446:SF2">
    <property type="entry name" value="PROTEIN TONB"/>
    <property type="match status" value="1"/>
</dbReference>
<evidence type="ECO:0000256" key="4">
    <source>
        <dbReference type="ARBA" id="ARBA00022475"/>
    </source>
</evidence>
<dbReference type="InterPro" id="IPR051045">
    <property type="entry name" value="TonB-dependent_transducer"/>
</dbReference>
<organism evidence="13 14">
    <name type="scientific">Rhodanobacter soli</name>
    <dbReference type="NCBI Taxonomy" id="590609"/>
    <lineage>
        <taxon>Bacteria</taxon>
        <taxon>Pseudomonadati</taxon>
        <taxon>Pseudomonadota</taxon>
        <taxon>Gammaproteobacteria</taxon>
        <taxon>Lysobacterales</taxon>
        <taxon>Rhodanobacteraceae</taxon>
        <taxon>Rhodanobacter</taxon>
    </lineage>
</organism>
<dbReference type="InterPro" id="IPR003538">
    <property type="entry name" value="TonB"/>
</dbReference>
<name>A0ABV2PZN1_9GAMM</name>
<accession>A0ABV2PZN1</accession>
<protein>
    <recommendedName>
        <fullName evidence="10">Protein TonB</fullName>
    </recommendedName>
</protein>
<feature type="compositionally biased region" description="Low complexity" evidence="11">
    <location>
        <begin position="210"/>
        <end position="243"/>
    </location>
</feature>
<reference evidence="13 14" key="1">
    <citation type="submission" date="2024-06" db="EMBL/GenBank/DDBJ databases">
        <title>Sorghum-associated microbial communities from plants grown in Nebraska, USA.</title>
        <authorList>
            <person name="Schachtman D."/>
        </authorList>
    </citation>
    <scope>NUCLEOTIDE SEQUENCE [LARGE SCALE GENOMIC DNA]</scope>
    <source>
        <strain evidence="13 14">1757</strain>
    </source>
</reference>
<keyword evidence="3 10" id="KW-0813">Transport</keyword>
<proteinExistence type="inferred from homology"/>
<dbReference type="Proteomes" id="UP001549251">
    <property type="component" value="Unassembled WGS sequence"/>
</dbReference>
<comment type="similarity">
    <text evidence="2 10">Belongs to the TonB family.</text>
</comment>
<sequence>MDTRYILDTRRHARGAVRPLVIAIIAIFALLAVGAWFLIIKPHQELVMADSGGHPSTPVSTATRTAPPPANVAAMDLNQLLAEARTAMNEQRYLAPAGNNAFEFYLRVLEKEPGNKVASDALRETFPFAATSAEQAINSRDFGEAQRQIDLLAKADPANFTLTILRSKLDAQRKTLDKQQQLALDQEKATQLAAQKAAADKQAADKLAEQQKAQLAEQQKAEQASATQQPRQQAAANAPAAGGDAAGADGGSAAGAGATTAAVLVKGSAARYPTAAMRARQEGWVVVSFTVDPDGTTSDVKVVESQPRHVFDRAAIDAVERYRFNPAMKNGVAVSSVKQQRIEFKL</sequence>
<keyword evidence="6 10" id="KW-0812">Transmembrane</keyword>
<feature type="domain" description="TonB C-terminal" evidence="12">
    <location>
        <begin position="257"/>
        <end position="346"/>
    </location>
</feature>
<evidence type="ECO:0000256" key="3">
    <source>
        <dbReference type="ARBA" id="ARBA00022448"/>
    </source>
</evidence>
<dbReference type="PRINTS" id="PR01374">
    <property type="entry name" value="TONBPROTEIN"/>
</dbReference>
<dbReference type="Gene3D" id="3.30.1150.10">
    <property type="match status" value="1"/>
</dbReference>
<keyword evidence="14" id="KW-1185">Reference proteome</keyword>
<keyword evidence="5 10" id="KW-0997">Cell inner membrane</keyword>
<keyword evidence="7 10" id="KW-0653">Protein transport</keyword>
<dbReference type="Pfam" id="PF03544">
    <property type="entry name" value="TonB_C"/>
    <property type="match status" value="1"/>
</dbReference>
<dbReference type="InterPro" id="IPR037682">
    <property type="entry name" value="TonB_C"/>
</dbReference>
<feature type="region of interest" description="Disordered" evidence="11">
    <location>
        <begin position="203"/>
        <end position="253"/>
    </location>
</feature>
<comment type="caution">
    <text evidence="13">The sequence shown here is derived from an EMBL/GenBank/DDBJ whole genome shotgun (WGS) entry which is preliminary data.</text>
</comment>
<dbReference type="NCBIfam" id="TIGR01352">
    <property type="entry name" value="tonB_Cterm"/>
    <property type="match status" value="1"/>
</dbReference>
<evidence type="ECO:0000313" key="13">
    <source>
        <dbReference type="EMBL" id="MET4570505.1"/>
    </source>
</evidence>
<evidence type="ECO:0000256" key="7">
    <source>
        <dbReference type="ARBA" id="ARBA00022927"/>
    </source>
</evidence>